<dbReference type="PANTHER" id="PTHR43872">
    <property type="entry name" value="MONOOXYGENASE, PUTATIVE (AFU_ORTHOLOGUE AFUA_8G02570)-RELATED"/>
    <property type="match status" value="1"/>
</dbReference>
<dbReference type="SUPFAM" id="SSF51905">
    <property type="entry name" value="FAD/NAD(P)-binding domain"/>
    <property type="match status" value="2"/>
</dbReference>
<accession>A0A967EBC5</accession>
<dbReference type="AlphaFoldDB" id="A0A967EBC5"/>
<comment type="caution">
    <text evidence="8">The sequence shown here is derived from an EMBL/GenBank/DDBJ whole genome shotgun (WGS) entry which is preliminary data.</text>
</comment>
<evidence type="ECO:0000256" key="5">
    <source>
        <dbReference type="ARBA" id="ARBA00022857"/>
    </source>
</evidence>
<dbReference type="Pfam" id="PF00743">
    <property type="entry name" value="FMO-like"/>
    <property type="match status" value="1"/>
</dbReference>
<dbReference type="Pfam" id="PF13450">
    <property type="entry name" value="NAD_binding_8"/>
    <property type="match status" value="1"/>
</dbReference>
<dbReference type="GO" id="GO:0050661">
    <property type="term" value="F:NADP binding"/>
    <property type="evidence" value="ECO:0007669"/>
    <property type="project" value="InterPro"/>
</dbReference>
<keyword evidence="3" id="KW-0285">Flavoprotein</keyword>
<organism evidence="8 9">
    <name type="scientific">Metallococcus carri</name>
    <dbReference type="NCBI Taxonomy" id="1656884"/>
    <lineage>
        <taxon>Bacteria</taxon>
        <taxon>Bacillati</taxon>
        <taxon>Actinomycetota</taxon>
        <taxon>Actinomycetes</taxon>
        <taxon>Micrococcales</taxon>
        <taxon>Dermacoccaceae</taxon>
        <taxon>Metallococcus</taxon>
    </lineage>
</organism>
<keyword evidence="5" id="KW-0521">NADP</keyword>
<dbReference type="RefSeq" id="WP_166198169.1">
    <property type="nucleotide sequence ID" value="NZ_JAAOIV010000013.1"/>
</dbReference>
<dbReference type="InterPro" id="IPR020946">
    <property type="entry name" value="Flavin_mOase-like"/>
</dbReference>
<dbReference type="EMBL" id="JAAOIV010000013">
    <property type="protein sequence ID" value="NHN57165.1"/>
    <property type="molecule type" value="Genomic_DNA"/>
</dbReference>
<evidence type="ECO:0000256" key="3">
    <source>
        <dbReference type="ARBA" id="ARBA00022630"/>
    </source>
</evidence>
<dbReference type="InterPro" id="IPR051820">
    <property type="entry name" value="FAD-binding_MO"/>
</dbReference>
<proteinExistence type="inferred from homology"/>
<dbReference type="PANTHER" id="PTHR43872:SF1">
    <property type="entry name" value="MONOOXYGENASE, PUTATIVE (AFU_ORTHOLOGUE AFUA_8G02570)-RELATED"/>
    <property type="match status" value="1"/>
</dbReference>
<evidence type="ECO:0000256" key="4">
    <source>
        <dbReference type="ARBA" id="ARBA00022827"/>
    </source>
</evidence>
<keyword evidence="9" id="KW-1185">Reference proteome</keyword>
<dbReference type="GO" id="GO:0004499">
    <property type="term" value="F:N,N-dimethylaniline monooxygenase activity"/>
    <property type="evidence" value="ECO:0007669"/>
    <property type="project" value="InterPro"/>
</dbReference>
<comment type="cofactor">
    <cofactor evidence="1">
        <name>FAD</name>
        <dbReference type="ChEBI" id="CHEBI:57692"/>
    </cofactor>
</comment>
<dbReference type="GO" id="GO:0050660">
    <property type="term" value="F:flavin adenine dinucleotide binding"/>
    <property type="evidence" value="ECO:0007669"/>
    <property type="project" value="InterPro"/>
</dbReference>
<dbReference type="PRINTS" id="PR00411">
    <property type="entry name" value="PNDRDTASEI"/>
</dbReference>
<dbReference type="FunFam" id="3.50.50.60:FF:000228">
    <property type="entry name" value="FAD-containing monooxygenase EthA"/>
    <property type="match status" value="1"/>
</dbReference>
<gene>
    <name evidence="8" type="ORF">G9U51_15445</name>
</gene>
<evidence type="ECO:0000256" key="1">
    <source>
        <dbReference type="ARBA" id="ARBA00001974"/>
    </source>
</evidence>
<evidence type="ECO:0000256" key="7">
    <source>
        <dbReference type="ARBA" id="ARBA00023033"/>
    </source>
</evidence>
<protein>
    <submittedName>
        <fullName evidence="8">NAD(P)/FAD-dependent oxidoreductase</fullName>
    </submittedName>
</protein>
<comment type="similarity">
    <text evidence="2">Belongs to the FAD-binding monooxygenase family.</text>
</comment>
<keyword evidence="7" id="KW-0503">Monooxygenase</keyword>
<keyword evidence="6" id="KW-0560">Oxidoreductase</keyword>
<name>A0A967EBC5_9MICO</name>
<reference evidence="8" key="1">
    <citation type="submission" date="2020-03" db="EMBL/GenBank/DDBJ databases">
        <title>Draft sequencing of Calidifontibacter sp. DB0510.</title>
        <authorList>
            <person name="Kim D.-U."/>
        </authorList>
    </citation>
    <scope>NUCLEOTIDE SEQUENCE</scope>
    <source>
        <strain evidence="8">DB0510</strain>
    </source>
</reference>
<dbReference type="InterPro" id="IPR036188">
    <property type="entry name" value="FAD/NAD-bd_sf"/>
</dbReference>
<evidence type="ECO:0000313" key="9">
    <source>
        <dbReference type="Proteomes" id="UP000744769"/>
    </source>
</evidence>
<keyword evidence="4" id="KW-0274">FAD</keyword>
<sequence length="500" mass="55135">MQLKDHYDVIVVGAGLSGIDAGYRLQTMCPDKDYAILESRAEIGGTWNLFTYPGVRSDSDMYTLGFPFEPWRGRKAIADGEDILQYVKDTAAKYGIDERIAFEHKVIAADWSSKDAQWTLQLQTPDGPRQVTTHYLYLCSGYYNYDHGYTPDFPGVADFTGQLIHPQFWPQDFDPKGKRVVVIGSGATAMTLVPALADRGAQVTMLQRSPTYVLSMPGSDPLALALRGKVSAQRAFDIVRMKNAVQTLGFYKFTRKAPNVAAKVIIKQAKAQLMGGANATEADFTPRYKPWDQRVCIVPNGDLFRALRAKKASIVTDTVDSFVPEGVRTGSGKVLEADAVVTATGLSMLAGGGITVTVDDHAVDLGDRHIYRGLMIEGLPNAAMCVGYTNASWTLRADLSSRYFCTFINYVDGHGYAFGYPKPSQPLQSHPALDLTSGYVQRAMAEFPKQGHISPWLMRQSYFKDRAEFKKADVTHDMVFALPGENHRPERAAAQDPVLA</sequence>
<evidence type="ECO:0000256" key="2">
    <source>
        <dbReference type="ARBA" id="ARBA00010139"/>
    </source>
</evidence>
<dbReference type="Gene3D" id="3.50.50.60">
    <property type="entry name" value="FAD/NAD(P)-binding domain"/>
    <property type="match status" value="2"/>
</dbReference>
<evidence type="ECO:0000313" key="8">
    <source>
        <dbReference type="EMBL" id="NHN57165.1"/>
    </source>
</evidence>
<dbReference type="Proteomes" id="UP000744769">
    <property type="component" value="Unassembled WGS sequence"/>
</dbReference>
<evidence type="ECO:0000256" key="6">
    <source>
        <dbReference type="ARBA" id="ARBA00023002"/>
    </source>
</evidence>